<evidence type="ECO:0000313" key="2">
    <source>
        <dbReference type="EMBL" id="GIM77439.1"/>
    </source>
</evidence>
<organism evidence="2 3">
    <name type="scientific">Winogradskya consettensis</name>
    <dbReference type="NCBI Taxonomy" id="113560"/>
    <lineage>
        <taxon>Bacteria</taxon>
        <taxon>Bacillati</taxon>
        <taxon>Actinomycetota</taxon>
        <taxon>Actinomycetes</taxon>
        <taxon>Micromonosporales</taxon>
        <taxon>Micromonosporaceae</taxon>
        <taxon>Winogradskya</taxon>
    </lineage>
</organism>
<dbReference type="PANTHER" id="PTHR34853">
    <property type="match status" value="1"/>
</dbReference>
<sequence length="377" mass="38800">MRTVLRRRYAVRLAAAGQAVVLALAGVVLTTSSPANAVVNVAGTVLSSANLTVPAEYSALATAKKITYVTTAINGVLITTSGLVFTPKTNKKNKTVVWAHGTTGLADNCAPSTNINVFWPEAIAAIKVLLQRGWTVSAPDYAGLGTAGSHPYLVGASEARAIIDSAKAARNLDAALGTQYAIDGHSQGGQGALFANQLAPSYDGALVLKGTAAIAPVSNLNLIAPDIPGTPGQGYLVMALYGINAVEPSFVPNNYLAAPAKSKASVLATGCLYEILDAYASFTPEQLVPGGVVSQTVLNKLAQYGNPATSAPSAPILIVQGTDDEAVPYVITAGPLIDELNTYNAPEQFITLNGQTHDGAVFASVNTVADWIAAHFV</sequence>
<dbReference type="PIRSF" id="PIRSF029171">
    <property type="entry name" value="Esterase_LipA"/>
    <property type="match status" value="1"/>
</dbReference>
<comment type="caution">
    <text evidence="2">The sequence shown here is derived from an EMBL/GenBank/DDBJ whole genome shotgun (WGS) entry which is preliminary data.</text>
</comment>
<dbReference type="InterPro" id="IPR029058">
    <property type="entry name" value="AB_hydrolase_fold"/>
</dbReference>
<dbReference type="Pfam" id="PF03583">
    <property type="entry name" value="LIP"/>
    <property type="match status" value="1"/>
</dbReference>
<proteinExistence type="predicted"/>
<evidence type="ECO:0000313" key="3">
    <source>
        <dbReference type="Proteomes" id="UP000680865"/>
    </source>
</evidence>
<reference evidence="2" key="1">
    <citation type="submission" date="2021-03" db="EMBL/GenBank/DDBJ databases">
        <title>Whole genome shotgun sequence of Actinoplanes consettensis NBRC 14913.</title>
        <authorList>
            <person name="Komaki H."/>
            <person name="Tamura T."/>
        </authorList>
    </citation>
    <scope>NUCLEOTIDE SEQUENCE</scope>
    <source>
        <strain evidence="2">NBRC 14913</strain>
    </source>
</reference>
<name>A0A919VSQ3_9ACTN</name>
<dbReference type="SUPFAM" id="SSF53474">
    <property type="entry name" value="alpha/beta-Hydrolases"/>
    <property type="match status" value="1"/>
</dbReference>
<dbReference type="RefSeq" id="WP_213000136.1">
    <property type="nucleotide sequence ID" value="NZ_BAAATW010000016.1"/>
</dbReference>
<keyword evidence="1" id="KW-0732">Signal</keyword>
<dbReference type="AlphaFoldDB" id="A0A919VSQ3"/>
<dbReference type="GO" id="GO:0016042">
    <property type="term" value="P:lipid catabolic process"/>
    <property type="evidence" value="ECO:0007669"/>
    <property type="project" value="InterPro"/>
</dbReference>
<keyword evidence="3" id="KW-1185">Reference proteome</keyword>
<dbReference type="PANTHER" id="PTHR34853:SF1">
    <property type="entry name" value="LIPASE 5"/>
    <property type="match status" value="1"/>
</dbReference>
<accession>A0A919VSQ3</accession>
<gene>
    <name evidence="2" type="ORF">Aco04nite_55350</name>
</gene>
<dbReference type="GO" id="GO:0004806">
    <property type="term" value="F:triacylglycerol lipase activity"/>
    <property type="evidence" value="ECO:0007669"/>
    <property type="project" value="InterPro"/>
</dbReference>
<dbReference type="EMBL" id="BOQP01000030">
    <property type="protein sequence ID" value="GIM77439.1"/>
    <property type="molecule type" value="Genomic_DNA"/>
</dbReference>
<feature type="signal peptide" evidence="1">
    <location>
        <begin position="1"/>
        <end position="37"/>
    </location>
</feature>
<protein>
    <recommendedName>
        <fullName evidence="4">Lipase</fullName>
    </recommendedName>
</protein>
<evidence type="ECO:0000256" key="1">
    <source>
        <dbReference type="SAM" id="SignalP"/>
    </source>
</evidence>
<dbReference type="InterPro" id="IPR005152">
    <property type="entry name" value="Lipase_secreted"/>
</dbReference>
<evidence type="ECO:0008006" key="4">
    <source>
        <dbReference type="Google" id="ProtNLM"/>
    </source>
</evidence>
<feature type="chain" id="PRO_5036735095" description="Lipase" evidence="1">
    <location>
        <begin position="38"/>
        <end position="377"/>
    </location>
</feature>
<dbReference type="Proteomes" id="UP000680865">
    <property type="component" value="Unassembled WGS sequence"/>
</dbReference>
<dbReference type="Gene3D" id="3.40.50.1820">
    <property type="entry name" value="alpha/beta hydrolase"/>
    <property type="match status" value="2"/>
</dbReference>